<dbReference type="OrthoDB" id="267336at2"/>
<proteinExistence type="predicted"/>
<dbReference type="Proteomes" id="UP000031971">
    <property type="component" value="Unassembled WGS sequence"/>
</dbReference>
<keyword evidence="2" id="KW-1015">Disulfide bond</keyword>
<keyword evidence="1 3" id="KW-0732">Signal</keyword>
<evidence type="ECO:0000259" key="4">
    <source>
        <dbReference type="PROSITE" id="PS50240"/>
    </source>
</evidence>
<dbReference type="Gene3D" id="2.40.10.10">
    <property type="entry name" value="Trypsin-like serine proteases"/>
    <property type="match status" value="2"/>
</dbReference>
<feature type="domain" description="Peptidase S1" evidence="4">
    <location>
        <begin position="27"/>
        <end position="266"/>
    </location>
</feature>
<dbReference type="PROSITE" id="PS50240">
    <property type="entry name" value="TRYPSIN_DOM"/>
    <property type="match status" value="1"/>
</dbReference>
<dbReference type="MEROPS" id="S01.260"/>
<keyword evidence="6" id="KW-1185">Reference proteome</keyword>
<dbReference type="InterPro" id="IPR009003">
    <property type="entry name" value="Peptidase_S1_PA"/>
</dbReference>
<comment type="caution">
    <text evidence="5">The sequence shown here is derived from an EMBL/GenBank/DDBJ whole genome shotgun (WGS) entry which is preliminary data.</text>
</comment>
<reference evidence="5 6" key="1">
    <citation type="submission" date="2015-01" db="EMBL/GenBank/DDBJ databases">
        <title>Genome Sequence of Magnetospirillum magnetotacticum Strain MS-1.</title>
        <authorList>
            <person name="Marinov G.K."/>
            <person name="Smalley M.D."/>
            <person name="DeSalvo G."/>
        </authorList>
    </citation>
    <scope>NUCLEOTIDE SEQUENCE [LARGE SCALE GENOMIC DNA]</scope>
    <source>
        <strain evidence="5 6">MS-1</strain>
    </source>
</reference>
<accession>A0A0C2YV10</accession>
<dbReference type="InterPro" id="IPR033116">
    <property type="entry name" value="TRYPSIN_SER"/>
</dbReference>
<gene>
    <name evidence="5" type="ORF">CCC_01985</name>
</gene>
<dbReference type="SMART" id="SM00020">
    <property type="entry name" value="Tryp_SPc"/>
    <property type="match status" value="1"/>
</dbReference>
<evidence type="ECO:0000256" key="1">
    <source>
        <dbReference type="ARBA" id="ARBA00022729"/>
    </source>
</evidence>
<dbReference type="GO" id="GO:0006508">
    <property type="term" value="P:proteolysis"/>
    <property type="evidence" value="ECO:0007669"/>
    <property type="project" value="InterPro"/>
</dbReference>
<dbReference type="InterPro" id="IPR001314">
    <property type="entry name" value="Peptidase_S1A"/>
</dbReference>
<name>A0A0C2YV10_PARME</name>
<dbReference type="PANTHER" id="PTHR15462">
    <property type="entry name" value="SERINE PROTEASE"/>
    <property type="match status" value="1"/>
</dbReference>
<dbReference type="EMBL" id="JXSL01000027">
    <property type="protein sequence ID" value="KIL98535.1"/>
    <property type="molecule type" value="Genomic_DNA"/>
</dbReference>
<dbReference type="GO" id="GO:0004252">
    <property type="term" value="F:serine-type endopeptidase activity"/>
    <property type="evidence" value="ECO:0007669"/>
    <property type="project" value="InterPro"/>
</dbReference>
<dbReference type="PRINTS" id="PR00722">
    <property type="entry name" value="CHYMOTRYPSIN"/>
</dbReference>
<protein>
    <submittedName>
        <fullName evidence="5">Trypsin domain protein</fullName>
    </submittedName>
</protein>
<dbReference type="Pfam" id="PF00089">
    <property type="entry name" value="Trypsin"/>
    <property type="match status" value="1"/>
</dbReference>
<dbReference type="SUPFAM" id="SSF50494">
    <property type="entry name" value="Trypsin-like serine proteases"/>
    <property type="match status" value="1"/>
</dbReference>
<dbReference type="InterPro" id="IPR001254">
    <property type="entry name" value="Trypsin_dom"/>
</dbReference>
<evidence type="ECO:0000256" key="3">
    <source>
        <dbReference type="SAM" id="SignalP"/>
    </source>
</evidence>
<dbReference type="RefSeq" id="WP_009868635.1">
    <property type="nucleotide sequence ID" value="NZ_JXSL01000027.1"/>
</dbReference>
<feature type="chain" id="PRO_5002159664" evidence="3">
    <location>
        <begin position="20"/>
        <end position="266"/>
    </location>
</feature>
<dbReference type="STRING" id="272627.CCC_01985"/>
<dbReference type="AlphaFoldDB" id="A0A0C2YV10"/>
<dbReference type="PROSITE" id="PS00135">
    <property type="entry name" value="TRYPSIN_SER"/>
    <property type="match status" value="1"/>
</dbReference>
<dbReference type="PANTHER" id="PTHR15462:SF8">
    <property type="entry name" value="SERINE PROTEASE"/>
    <property type="match status" value="1"/>
</dbReference>
<dbReference type="InterPro" id="IPR043504">
    <property type="entry name" value="Peptidase_S1_PA_chymotrypsin"/>
</dbReference>
<evidence type="ECO:0000313" key="5">
    <source>
        <dbReference type="EMBL" id="KIL98535.1"/>
    </source>
</evidence>
<evidence type="ECO:0000313" key="6">
    <source>
        <dbReference type="Proteomes" id="UP000031971"/>
    </source>
</evidence>
<organism evidence="5 6">
    <name type="scientific">Paramagnetospirillum magnetotacticum MS-1</name>
    <dbReference type="NCBI Taxonomy" id="272627"/>
    <lineage>
        <taxon>Bacteria</taxon>
        <taxon>Pseudomonadati</taxon>
        <taxon>Pseudomonadota</taxon>
        <taxon>Alphaproteobacteria</taxon>
        <taxon>Rhodospirillales</taxon>
        <taxon>Magnetospirillaceae</taxon>
        <taxon>Paramagnetospirillum</taxon>
    </lineage>
</organism>
<dbReference type="InterPro" id="IPR050966">
    <property type="entry name" value="Glutamyl_endopeptidase"/>
</dbReference>
<evidence type="ECO:0000256" key="2">
    <source>
        <dbReference type="ARBA" id="ARBA00023157"/>
    </source>
</evidence>
<sequence length="266" mass="28093">MRGLVALLLVLLLAMPAGAETRQLHGIKGDEDQRVRMAAQEFPWSAMGRLNFFSGHCSASLIGPRLIATAAHCLWNSRTQKPFPVSSFTFVAGWDRGEYLRVSKVAAIHAAPNWVLDGESRGLASRADDWALMELEEPLGDEIGWIALGAPQAGMKVAVAGYGRDKAQVPLAHLGCHLTRQALPGVFIHDCDAVQGESGGPVLGWSEGELRLVAVNVAVIPSQGEAGVATGIDALRPLAVRLGAAKSTRAGPVSRPASLDVGTALR</sequence>
<feature type="signal peptide" evidence="3">
    <location>
        <begin position="1"/>
        <end position="19"/>
    </location>
</feature>